<accession>A0A7I8D8K9</accession>
<evidence type="ECO:0000313" key="3">
    <source>
        <dbReference type="Proteomes" id="UP000593802"/>
    </source>
</evidence>
<keyword evidence="3" id="KW-1185">Reference proteome</keyword>
<protein>
    <recommendedName>
        <fullName evidence="1">DUF7167 domain-containing protein</fullName>
    </recommendedName>
</protein>
<evidence type="ECO:0000313" key="2">
    <source>
        <dbReference type="EMBL" id="BCJ86483.1"/>
    </source>
</evidence>
<reference evidence="2 3" key="1">
    <citation type="submission" date="2020-08" db="EMBL/GenBank/DDBJ databases">
        <title>Complete Genome Sequence of Effusibacillus dendaii Strain skT53, Isolated from Farmland soil.</title>
        <authorList>
            <person name="Konishi T."/>
            <person name="Kawasaki H."/>
        </authorList>
    </citation>
    <scope>NUCLEOTIDE SEQUENCE [LARGE SCALE GENOMIC DNA]</scope>
    <source>
        <strain evidence="3">skT53</strain>
    </source>
</reference>
<proteinExistence type="predicted"/>
<feature type="domain" description="DUF7167" evidence="1">
    <location>
        <begin position="2"/>
        <end position="61"/>
    </location>
</feature>
<gene>
    <name evidence="2" type="ORF">skT53_14680</name>
</gene>
<dbReference type="Pfam" id="PF23768">
    <property type="entry name" value="DUF7167"/>
    <property type="match status" value="1"/>
</dbReference>
<dbReference type="Proteomes" id="UP000593802">
    <property type="component" value="Chromosome"/>
</dbReference>
<dbReference type="AlphaFoldDB" id="A0A7I8D8K9"/>
<dbReference type="RefSeq" id="WP_200760481.1">
    <property type="nucleotide sequence ID" value="NZ_AP023366.1"/>
</dbReference>
<dbReference type="EMBL" id="AP023366">
    <property type="protein sequence ID" value="BCJ86483.1"/>
    <property type="molecule type" value="Genomic_DNA"/>
</dbReference>
<evidence type="ECO:0000259" key="1">
    <source>
        <dbReference type="Pfam" id="PF23768"/>
    </source>
</evidence>
<organism evidence="2 3">
    <name type="scientific">Effusibacillus dendaii</name>
    <dbReference type="NCBI Taxonomy" id="2743772"/>
    <lineage>
        <taxon>Bacteria</taxon>
        <taxon>Bacillati</taxon>
        <taxon>Bacillota</taxon>
        <taxon>Bacilli</taxon>
        <taxon>Bacillales</taxon>
        <taxon>Alicyclobacillaceae</taxon>
        <taxon>Effusibacillus</taxon>
    </lineage>
</organism>
<dbReference type="InterPro" id="IPR055591">
    <property type="entry name" value="DUF7167"/>
</dbReference>
<sequence>MAKFVFFCNTGFAGANHREIIEIPDEELVGLSDDEKQTLLQEAVEEWVWSKIDVGFCEVGEDDEEYGVKRE</sequence>
<dbReference type="KEGG" id="eff:skT53_14680"/>
<name>A0A7I8D8K9_9BACL</name>